<accession>A0A8C5LY18</accession>
<proteinExistence type="inferred from homology"/>
<evidence type="ECO:0000256" key="12">
    <source>
        <dbReference type="ARBA" id="ARBA00023180"/>
    </source>
</evidence>
<evidence type="ECO:0000256" key="13">
    <source>
        <dbReference type="ARBA" id="ARBA00048834"/>
    </source>
</evidence>
<dbReference type="AlphaFoldDB" id="A0A8C5LY18"/>
<feature type="transmembrane region" description="Helical" evidence="14">
    <location>
        <begin position="7"/>
        <end position="30"/>
    </location>
</feature>
<keyword evidence="6 14" id="KW-0812">Transmembrane</keyword>
<keyword evidence="8 14" id="KW-1133">Transmembrane helix</keyword>
<dbReference type="FunFam" id="3.90.550.50:FF:000001">
    <property type="entry name" value="Hexosyltransferase"/>
    <property type="match status" value="1"/>
</dbReference>
<keyword evidence="16" id="KW-1185">Reference proteome</keyword>
<evidence type="ECO:0000256" key="9">
    <source>
        <dbReference type="ARBA" id="ARBA00023034"/>
    </source>
</evidence>
<evidence type="ECO:0000256" key="8">
    <source>
        <dbReference type="ARBA" id="ARBA00022989"/>
    </source>
</evidence>
<keyword evidence="7 14" id="KW-0735">Signal-anchor</keyword>
<dbReference type="GO" id="GO:0005783">
    <property type="term" value="C:endoplasmic reticulum"/>
    <property type="evidence" value="ECO:0007669"/>
    <property type="project" value="TreeGrafter"/>
</dbReference>
<evidence type="ECO:0000256" key="7">
    <source>
        <dbReference type="ARBA" id="ARBA00022968"/>
    </source>
</evidence>
<dbReference type="PANTHER" id="PTHR11214:SF265">
    <property type="entry name" value="BETA-1,3-GALACTOSYLTRANSFERASE 5"/>
    <property type="match status" value="1"/>
</dbReference>
<comment type="pathway">
    <text evidence="2">Protein modification; protein glycosylation.</text>
</comment>
<dbReference type="Proteomes" id="UP000694569">
    <property type="component" value="Unplaced"/>
</dbReference>
<dbReference type="OrthoDB" id="2139606at2759"/>
<dbReference type="Ensembl" id="ENSLLET00000006295.1">
    <property type="protein sequence ID" value="ENSLLEP00000006044.1"/>
    <property type="gene ID" value="ENSLLEG00000003809.1"/>
</dbReference>
<dbReference type="InterPro" id="IPR002659">
    <property type="entry name" value="Glyco_trans_31"/>
</dbReference>
<keyword evidence="4 14" id="KW-0328">Glycosyltransferase</keyword>
<keyword evidence="11 14" id="KW-0472">Membrane</keyword>
<evidence type="ECO:0000256" key="14">
    <source>
        <dbReference type="RuleBase" id="RU363063"/>
    </source>
</evidence>
<dbReference type="Pfam" id="PF01762">
    <property type="entry name" value="Galactosyl_T"/>
    <property type="match status" value="1"/>
</dbReference>
<dbReference type="GO" id="GO:0000139">
    <property type="term" value="C:Golgi membrane"/>
    <property type="evidence" value="ECO:0007669"/>
    <property type="project" value="UniProtKB-SubCell"/>
</dbReference>
<dbReference type="GO" id="GO:0006493">
    <property type="term" value="P:protein O-linked glycosylation"/>
    <property type="evidence" value="ECO:0007669"/>
    <property type="project" value="TreeGrafter"/>
</dbReference>
<evidence type="ECO:0000256" key="2">
    <source>
        <dbReference type="ARBA" id="ARBA00004922"/>
    </source>
</evidence>
<dbReference type="GO" id="GO:0008499">
    <property type="term" value="F:N-acetyl-beta-D-glucosaminide beta-(1,3)-galactosyltransferase activity"/>
    <property type="evidence" value="ECO:0007669"/>
    <property type="project" value="TreeGrafter"/>
</dbReference>
<protein>
    <recommendedName>
        <fullName evidence="14">Hexosyltransferase</fullName>
        <ecNumber evidence="14">2.4.1.-</ecNumber>
    </recommendedName>
</protein>
<dbReference type="PANTHER" id="PTHR11214">
    <property type="entry name" value="BETA-1,3-N-ACETYLGLUCOSAMINYLTRANSFERASE"/>
    <property type="match status" value="1"/>
</dbReference>
<evidence type="ECO:0000256" key="1">
    <source>
        <dbReference type="ARBA" id="ARBA00004323"/>
    </source>
</evidence>
<dbReference type="GeneTree" id="ENSGT00940000160964"/>
<keyword evidence="5" id="KW-0808">Transferase</keyword>
<keyword evidence="10" id="KW-0443">Lipid metabolism</keyword>
<comment type="catalytic activity">
    <reaction evidence="13">
        <text>a globoside Gb4Cer (d18:1(4E)) + UDP-alpha-D-galactose = a globoside GalGb4Cer (d18:1(4E)) + UDP + H(+)</text>
        <dbReference type="Rhea" id="RHEA:41996"/>
        <dbReference type="ChEBI" id="CHEBI:15378"/>
        <dbReference type="ChEBI" id="CHEBI:18259"/>
        <dbReference type="ChEBI" id="CHEBI:58223"/>
        <dbReference type="ChEBI" id="CHEBI:62571"/>
        <dbReference type="ChEBI" id="CHEBI:66914"/>
    </reaction>
    <physiologicalReaction direction="left-to-right" evidence="13">
        <dbReference type="Rhea" id="RHEA:41997"/>
    </physiologicalReaction>
</comment>
<evidence type="ECO:0000313" key="16">
    <source>
        <dbReference type="Proteomes" id="UP000694569"/>
    </source>
</evidence>
<dbReference type="EC" id="2.4.1.-" evidence="14"/>
<reference evidence="15" key="1">
    <citation type="submission" date="2025-08" db="UniProtKB">
        <authorList>
            <consortium name="Ensembl"/>
        </authorList>
    </citation>
    <scope>IDENTIFICATION</scope>
</reference>
<evidence type="ECO:0000256" key="5">
    <source>
        <dbReference type="ARBA" id="ARBA00022679"/>
    </source>
</evidence>
<reference evidence="15" key="2">
    <citation type="submission" date="2025-09" db="UniProtKB">
        <authorList>
            <consortium name="Ensembl"/>
        </authorList>
    </citation>
    <scope>IDENTIFICATION</scope>
</reference>
<sequence>MRTRRKVTFATALITTWLVFFGIFIEVQYLNYCTICYQQDSFYTVSLERNDASFILLPKINCKENPPFLVVLITTTHGLKEARMAIRQTWGKARTINDKNVVAFFLLGTSASGDQNDQATLVEEHNTYHDIIQRDFTDVYYNLTLKTIMGLDWLHHFCPQATFAMKTDTDMYINPFNLVYLLLIKNITVNFFTGFLKPNEFPIRNWFSKWYVSRNEYPHEKYPPFCSGTGYVFSVDVAQKIQAISTSVPFIKLEDVYMGLCLERLNIPLQELHERQTFFPEGLSFSVCAYRGIVASHQVQPRDILLYWQALERSETQKC</sequence>
<name>A0A8C5LY18_9ANUR</name>
<evidence type="ECO:0000256" key="10">
    <source>
        <dbReference type="ARBA" id="ARBA00023098"/>
    </source>
</evidence>
<evidence type="ECO:0000256" key="6">
    <source>
        <dbReference type="ARBA" id="ARBA00022692"/>
    </source>
</evidence>
<dbReference type="Gene3D" id="3.90.550.50">
    <property type="match status" value="1"/>
</dbReference>
<evidence type="ECO:0000313" key="15">
    <source>
        <dbReference type="Ensembl" id="ENSLLEP00000006044.1"/>
    </source>
</evidence>
<comment type="similarity">
    <text evidence="3 14">Belongs to the glycosyltransferase 31 family.</text>
</comment>
<evidence type="ECO:0000256" key="4">
    <source>
        <dbReference type="ARBA" id="ARBA00022676"/>
    </source>
</evidence>
<organism evidence="15 16">
    <name type="scientific">Leptobrachium leishanense</name>
    <name type="common">Leishan spiny toad</name>
    <dbReference type="NCBI Taxonomy" id="445787"/>
    <lineage>
        <taxon>Eukaryota</taxon>
        <taxon>Metazoa</taxon>
        <taxon>Chordata</taxon>
        <taxon>Craniata</taxon>
        <taxon>Vertebrata</taxon>
        <taxon>Euteleostomi</taxon>
        <taxon>Amphibia</taxon>
        <taxon>Batrachia</taxon>
        <taxon>Anura</taxon>
        <taxon>Pelobatoidea</taxon>
        <taxon>Megophryidae</taxon>
        <taxon>Leptobrachium</taxon>
    </lineage>
</organism>
<evidence type="ECO:0000256" key="3">
    <source>
        <dbReference type="ARBA" id="ARBA00008661"/>
    </source>
</evidence>
<keyword evidence="9 14" id="KW-0333">Golgi apparatus</keyword>
<comment type="subcellular location">
    <subcellularLocation>
        <location evidence="1 14">Golgi apparatus membrane</location>
        <topology evidence="1 14">Single-pass type II membrane protein</topology>
    </subcellularLocation>
</comment>
<keyword evidence="12" id="KW-0325">Glycoprotein</keyword>
<evidence type="ECO:0000256" key="11">
    <source>
        <dbReference type="ARBA" id="ARBA00023136"/>
    </source>
</evidence>
<dbReference type="GO" id="GO:0006629">
    <property type="term" value="P:lipid metabolic process"/>
    <property type="evidence" value="ECO:0007669"/>
    <property type="project" value="UniProtKB-KW"/>
</dbReference>